<organism evidence="7 8">
    <name type="scientific">Stentor coeruleus</name>
    <dbReference type="NCBI Taxonomy" id="5963"/>
    <lineage>
        <taxon>Eukaryota</taxon>
        <taxon>Sar</taxon>
        <taxon>Alveolata</taxon>
        <taxon>Ciliophora</taxon>
        <taxon>Postciliodesmatophora</taxon>
        <taxon>Heterotrichea</taxon>
        <taxon>Heterotrichida</taxon>
        <taxon>Stentoridae</taxon>
        <taxon>Stentor</taxon>
    </lineage>
</organism>
<accession>A0A1R2C1J9</accession>
<evidence type="ECO:0000256" key="3">
    <source>
        <dbReference type="ARBA" id="ARBA00022989"/>
    </source>
</evidence>
<keyword evidence="4 5" id="KW-0472">Membrane</keyword>
<feature type="domain" description="Fatty acid hydroxylase" evidence="6">
    <location>
        <begin position="103"/>
        <end position="237"/>
    </location>
</feature>
<dbReference type="InterPro" id="IPR006694">
    <property type="entry name" value="Fatty_acid_hydroxylase"/>
</dbReference>
<dbReference type="GO" id="GO:0016491">
    <property type="term" value="F:oxidoreductase activity"/>
    <property type="evidence" value="ECO:0007669"/>
    <property type="project" value="InterPro"/>
</dbReference>
<protein>
    <recommendedName>
        <fullName evidence="6">Fatty acid hydroxylase domain-containing protein</fullName>
    </recommendedName>
</protein>
<evidence type="ECO:0000259" key="6">
    <source>
        <dbReference type="Pfam" id="PF04116"/>
    </source>
</evidence>
<evidence type="ECO:0000313" key="7">
    <source>
        <dbReference type="EMBL" id="OMJ82860.1"/>
    </source>
</evidence>
<feature type="transmembrane region" description="Helical" evidence="5">
    <location>
        <begin position="6"/>
        <end position="26"/>
    </location>
</feature>
<evidence type="ECO:0000256" key="5">
    <source>
        <dbReference type="SAM" id="Phobius"/>
    </source>
</evidence>
<dbReference type="GO" id="GO:0016020">
    <property type="term" value="C:membrane"/>
    <property type="evidence" value="ECO:0007669"/>
    <property type="project" value="UniProtKB-SubCell"/>
</dbReference>
<dbReference type="AlphaFoldDB" id="A0A1R2C1J9"/>
<proteinExistence type="predicted"/>
<sequence>MSLIIPSCISLSCIFMYNLFLFLLYTKKVPLFEQFRVKKTQWPWESNPTEFRDGWRKAFNVILMNHFFYSPISAYISIVCSENKMNKKVEDFPSISDLVLHIFVFSIIHDFVFYWEHRLLHTPWFYKNIHKVHHEHKITTSLTTSYAHPIEYIFANLLPVGLGPMVLGRNCHIFTFYMWIIFVTFESIDGHTGYDFPWSPLRVLPFSTHPALHDYHHSHNLGNYGAYFIFWDTFCGTNMYYRRYIEKCLKNKEESLEFK</sequence>
<dbReference type="GO" id="GO:0005506">
    <property type="term" value="F:iron ion binding"/>
    <property type="evidence" value="ECO:0007669"/>
    <property type="project" value="InterPro"/>
</dbReference>
<evidence type="ECO:0000313" key="8">
    <source>
        <dbReference type="Proteomes" id="UP000187209"/>
    </source>
</evidence>
<dbReference type="Pfam" id="PF04116">
    <property type="entry name" value="FA_hydroxylase"/>
    <property type="match status" value="1"/>
</dbReference>
<feature type="transmembrane region" description="Helical" evidence="5">
    <location>
        <begin position="58"/>
        <end position="78"/>
    </location>
</feature>
<name>A0A1R2C1J9_9CILI</name>
<gene>
    <name evidence="7" type="ORF">SteCoe_16328</name>
</gene>
<dbReference type="EMBL" id="MPUH01000324">
    <property type="protein sequence ID" value="OMJ82860.1"/>
    <property type="molecule type" value="Genomic_DNA"/>
</dbReference>
<evidence type="ECO:0000256" key="2">
    <source>
        <dbReference type="ARBA" id="ARBA00022692"/>
    </source>
</evidence>
<dbReference type="GO" id="GO:0008610">
    <property type="term" value="P:lipid biosynthetic process"/>
    <property type="evidence" value="ECO:0007669"/>
    <property type="project" value="InterPro"/>
</dbReference>
<dbReference type="OrthoDB" id="1658724at2759"/>
<dbReference type="Proteomes" id="UP000187209">
    <property type="component" value="Unassembled WGS sequence"/>
</dbReference>
<reference evidence="7 8" key="1">
    <citation type="submission" date="2016-11" db="EMBL/GenBank/DDBJ databases">
        <title>The macronuclear genome of Stentor coeruleus: a giant cell with tiny introns.</title>
        <authorList>
            <person name="Slabodnick M."/>
            <person name="Ruby J.G."/>
            <person name="Reiff S.B."/>
            <person name="Swart E.C."/>
            <person name="Gosai S."/>
            <person name="Prabakaran S."/>
            <person name="Witkowska E."/>
            <person name="Larue G.E."/>
            <person name="Fisher S."/>
            <person name="Freeman R.M."/>
            <person name="Gunawardena J."/>
            <person name="Chu W."/>
            <person name="Stover N.A."/>
            <person name="Gregory B.D."/>
            <person name="Nowacki M."/>
            <person name="Derisi J."/>
            <person name="Roy S.W."/>
            <person name="Marshall W.F."/>
            <person name="Sood P."/>
        </authorList>
    </citation>
    <scope>NUCLEOTIDE SEQUENCE [LARGE SCALE GENOMIC DNA]</scope>
    <source>
        <strain evidence="7">WM001</strain>
    </source>
</reference>
<dbReference type="InterPro" id="IPR050307">
    <property type="entry name" value="Sterol_Desaturase_Related"/>
</dbReference>
<keyword evidence="2 5" id="KW-0812">Transmembrane</keyword>
<keyword evidence="3 5" id="KW-1133">Transmembrane helix</keyword>
<comment type="subcellular location">
    <subcellularLocation>
        <location evidence="1">Membrane</location>
    </subcellularLocation>
</comment>
<evidence type="ECO:0000256" key="4">
    <source>
        <dbReference type="ARBA" id="ARBA00023136"/>
    </source>
</evidence>
<keyword evidence="8" id="KW-1185">Reference proteome</keyword>
<dbReference type="PANTHER" id="PTHR11863">
    <property type="entry name" value="STEROL DESATURASE"/>
    <property type="match status" value="1"/>
</dbReference>
<comment type="caution">
    <text evidence="7">The sequence shown here is derived from an EMBL/GenBank/DDBJ whole genome shotgun (WGS) entry which is preliminary data.</text>
</comment>
<evidence type="ECO:0000256" key="1">
    <source>
        <dbReference type="ARBA" id="ARBA00004370"/>
    </source>
</evidence>
<feature type="transmembrane region" description="Helical" evidence="5">
    <location>
        <begin position="98"/>
        <end position="115"/>
    </location>
</feature>